<proteinExistence type="predicted"/>
<reference evidence="1" key="1">
    <citation type="submission" date="2020-04" db="EMBL/GenBank/DDBJ databases">
        <authorList>
            <person name="Chiriac C."/>
            <person name="Salcher M."/>
            <person name="Ghai R."/>
            <person name="Kavagutti S V."/>
        </authorList>
    </citation>
    <scope>NUCLEOTIDE SEQUENCE</scope>
</reference>
<protein>
    <submittedName>
        <fullName evidence="1">Uncharacterized protein</fullName>
    </submittedName>
</protein>
<organism evidence="1">
    <name type="scientific">uncultured Caudovirales phage</name>
    <dbReference type="NCBI Taxonomy" id="2100421"/>
    <lineage>
        <taxon>Viruses</taxon>
        <taxon>Duplodnaviria</taxon>
        <taxon>Heunggongvirae</taxon>
        <taxon>Uroviricota</taxon>
        <taxon>Caudoviricetes</taxon>
        <taxon>Peduoviridae</taxon>
        <taxon>Maltschvirus</taxon>
        <taxon>Maltschvirus maltsch</taxon>
    </lineage>
</organism>
<name>A0A6J5LYE8_9CAUD</name>
<accession>A0A6J5LYE8</accession>
<sequence length="560" mass="62341">MAQQTSAKQLFDLLVSRNFSPELLDSAGKPASDPAETEVFSFDFVTESGNNYGTVVIMLGDTNDLEVFFGDNVGRTMEGPDKNEWYDFLEQLKHFSTKNLMGFGLKNLNRLRYSMQGQAAIKEGLFESWRGTKTVSYNDRPEAVRLMIKHKKPIGEGDARYRYVESLYVETTDGERFKLPFTKLSGGRAMVEHVRNGGRPYDLVGQHIAGIVEELNVLSRFRRANHGKIFEGDTEQLVAETNIYYENLNRVLKALGTKRGYSNYFESWNPSEITEQDVVIEGIKNLFVRETIDTRIEQALPVLAKIQKQGQAMKEINMFEAWANRLTEGTWATPETPEQKQQLVDLLSKDFPVGADALNATEQLYDLLGDDQLFDQLQNLADQDANADARQTILDRMIELGQNPDVAEVIAQLNIDTDPADQLDVDVDVEAVDEAGGIPGNVPAGQVPGKEKLLKTPATKPQSVASKIKDTLGGLKDFVTGKEEDPTRPTYEADNLSTFEGQCSMTAEGENCPVHGLKECNMEEDLDTDGVMMTKASNMSSESVDPMLSRMKSLAGIIVK</sequence>
<dbReference type="EMBL" id="LR796341">
    <property type="protein sequence ID" value="CAB4138097.1"/>
    <property type="molecule type" value="Genomic_DNA"/>
</dbReference>
<evidence type="ECO:0000313" key="1">
    <source>
        <dbReference type="EMBL" id="CAB4138097.1"/>
    </source>
</evidence>
<gene>
    <name evidence="1" type="ORF">UFOVP328_290</name>
</gene>